<dbReference type="InterPro" id="IPR016181">
    <property type="entry name" value="Acyl_CoA_acyltransferase"/>
</dbReference>
<dbReference type="GO" id="GO:0008999">
    <property type="term" value="F:protein-N-terminal-alanine acetyltransferase activity"/>
    <property type="evidence" value="ECO:0007669"/>
    <property type="project" value="TreeGrafter"/>
</dbReference>
<sequence length="251" mass="28142">MSNRPLGPIVTLPPAKLPSQCTLIGRTVALTKLNASHAAELFPLIGGDDEGKTALWDYMADGPFSNLETFQEAIAAKAESSDPFYFAVIDIRQEGQNQNPAEGPAVGYLSLMNIVPQHLSIEIGNVLFSPTLQRTTVATEAFYLVLKYAIEDLGFRRIEWKCNALNAPSRRAALRLGFTFEGIFRQHMVIKGRNRDTAWFSMLRDEWEGGIKGAMEDWLQESNFDESGRQKKSVEELRLRNQSTTHTDTQF</sequence>
<dbReference type="AlphaFoldDB" id="A0A8H6QEN4"/>
<proteinExistence type="predicted"/>
<evidence type="ECO:0000313" key="3">
    <source>
        <dbReference type="EMBL" id="KAF7171219.1"/>
    </source>
</evidence>
<reference evidence="3" key="1">
    <citation type="submission" date="2020-06" db="EMBL/GenBank/DDBJ databases">
        <title>Draft genome sequences of strains closely related to Aspergillus parafelis and Aspergillus hiratsukae.</title>
        <authorList>
            <person name="Dos Santos R.A.C."/>
            <person name="Rivero-Menendez O."/>
            <person name="Steenwyk J.L."/>
            <person name="Mead M.E."/>
            <person name="Goldman G.H."/>
            <person name="Alastruey-Izquierdo A."/>
            <person name="Rokas A."/>
        </authorList>
    </citation>
    <scope>NUCLEOTIDE SEQUENCE</scope>
    <source>
        <strain evidence="2">CNM-CM5793</strain>
        <strain evidence="3">CNM-CM6106</strain>
    </source>
</reference>
<feature type="domain" description="N-acetyltransferase" evidence="1">
    <location>
        <begin position="53"/>
        <end position="196"/>
    </location>
</feature>
<dbReference type="Pfam" id="PF13302">
    <property type="entry name" value="Acetyltransf_3"/>
    <property type="match status" value="1"/>
</dbReference>
<evidence type="ECO:0000313" key="4">
    <source>
        <dbReference type="Proteomes" id="UP000630445"/>
    </source>
</evidence>
<dbReference type="PROSITE" id="PS51186">
    <property type="entry name" value="GNAT"/>
    <property type="match status" value="1"/>
</dbReference>
<dbReference type="EMBL" id="JACBAF010001945">
    <property type="protein sequence ID" value="KAF7171219.1"/>
    <property type="molecule type" value="Genomic_DNA"/>
</dbReference>
<dbReference type="SUPFAM" id="SSF55729">
    <property type="entry name" value="Acyl-CoA N-acyltransferases (Nat)"/>
    <property type="match status" value="1"/>
</dbReference>
<dbReference type="InterPro" id="IPR000182">
    <property type="entry name" value="GNAT_dom"/>
</dbReference>
<dbReference type="Proteomes" id="UP000630445">
    <property type="component" value="Unassembled WGS sequence"/>
</dbReference>
<accession>A0A8H6QEN4</accession>
<name>A0A8H6QEN4_9EURO</name>
<evidence type="ECO:0000313" key="2">
    <source>
        <dbReference type="EMBL" id="KAF7116916.1"/>
    </source>
</evidence>
<organism evidence="3 5">
    <name type="scientific">Aspergillus hiratsukae</name>
    <dbReference type="NCBI Taxonomy" id="1194566"/>
    <lineage>
        <taxon>Eukaryota</taxon>
        <taxon>Fungi</taxon>
        <taxon>Dikarya</taxon>
        <taxon>Ascomycota</taxon>
        <taxon>Pezizomycotina</taxon>
        <taxon>Eurotiomycetes</taxon>
        <taxon>Eurotiomycetidae</taxon>
        <taxon>Eurotiales</taxon>
        <taxon>Aspergillaceae</taxon>
        <taxon>Aspergillus</taxon>
        <taxon>Aspergillus subgen. Fumigati</taxon>
    </lineage>
</organism>
<evidence type="ECO:0000259" key="1">
    <source>
        <dbReference type="PROSITE" id="PS51186"/>
    </source>
</evidence>
<dbReference type="Proteomes" id="UP000662466">
    <property type="component" value="Unassembled WGS sequence"/>
</dbReference>
<dbReference type="InterPro" id="IPR051908">
    <property type="entry name" value="Ribosomal_N-acetyltransferase"/>
</dbReference>
<keyword evidence="4" id="KW-1185">Reference proteome</keyword>
<dbReference type="OrthoDB" id="41238at2759"/>
<dbReference type="FunFam" id="3.40.630.30:FF:000047">
    <property type="entry name" value="Acetyltransferase, GNAT family"/>
    <property type="match status" value="1"/>
</dbReference>
<protein>
    <recommendedName>
        <fullName evidence="1">N-acetyltransferase domain-containing protein</fullName>
    </recommendedName>
</protein>
<comment type="caution">
    <text evidence="3">The sequence shown here is derived from an EMBL/GenBank/DDBJ whole genome shotgun (WGS) entry which is preliminary data.</text>
</comment>
<gene>
    <name evidence="2" type="ORF">CNMCM5793_005546</name>
    <name evidence="3" type="ORF">CNMCM6106_005659</name>
</gene>
<dbReference type="EMBL" id="JACBAD010002097">
    <property type="protein sequence ID" value="KAF7116916.1"/>
    <property type="molecule type" value="Genomic_DNA"/>
</dbReference>
<evidence type="ECO:0000313" key="5">
    <source>
        <dbReference type="Proteomes" id="UP000662466"/>
    </source>
</evidence>
<dbReference type="PANTHER" id="PTHR43441">
    <property type="entry name" value="RIBOSOMAL-PROTEIN-SERINE ACETYLTRANSFERASE"/>
    <property type="match status" value="1"/>
</dbReference>
<dbReference type="Gene3D" id="3.40.630.30">
    <property type="match status" value="1"/>
</dbReference>
<dbReference type="GO" id="GO:1990189">
    <property type="term" value="F:protein N-terminal-serine acetyltransferase activity"/>
    <property type="evidence" value="ECO:0007669"/>
    <property type="project" value="TreeGrafter"/>
</dbReference>
<dbReference type="PANTHER" id="PTHR43441:SF2">
    <property type="entry name" value="FAMILY ACETYLTRANSFERASE, PUTATIVE (AFU_ORTHOLOGUE AFUA_7G00850)-RELATED"/>
    <property type="match status" value="1"/>
</dbReference>